<protein>
    <submittedName>
        <fullName evidence="1">Uncharacterized protein</fullName>
    </submittedName>
</protein>
<dbReference type="EMBL" id="KZ293426">
    <property type="protein sequence ID" value="PBK70462.1"/>
    <property type="molecule type" value="Genomic_DNA"/>
</dbReference>
<sequence length="524" mass="59628">MAESFPVWLPYLKKLYCKWWRDISTDLTIANTFIALPELDMSYTLDRSHQHLLIRLEYVYLFNRLRDFSATPHGVGRGIVVTGQPGIGKSIFLLYALLRALQNGEELVLHFDGETYIMTQNGPIPIDPSYLQEMVKKPVWALIDSDRRKKVPPSPWLTKHRLVLPIFATSPDKDRYDWLTRRNGVTFVMDPWTYQELLLSVRLLGNTQILQNLYESRLPQAVYVCGPVIRDINTFVLSELPTPITVRIDAALDFSSFRDLAKLFLTYNSSCVQESHSVILMRRRLTTDPLSGDEILLDFRSGYVAEHAWRRLWELEHDESLKYFALFGQHAALSIASGWAFENIAHRYMCQITPTRPNLPPMHSLVYSAGPTFTKIIGSTPSYFLPIHNEVRTPIFYSMASEVKLDVSAYYIPRRTNNPLFDALFFGPNIIPAMDASSVSSPFALYVLQMSTATVHGGSDKGVDIICDILRANPSIEPIFVLVVPDSAPHTWRMPSGWYSKCQGLVFCQEVPLAFAQSAPHNNT</sequence>
<dbReference type="PANTHER" id="PTHR33129">
    <property type="entry name" value="PROTEIN KINASE DOMAIN-CONTAINING PROTEIN-RELATED"/>
    <property type="match status" value="1"/>
</dbReference>
<reference evidence="2" key="1">
    <citation type="journal article" date="2017" name="Nat. Ecol. Evol.">
        <title>Genome expansion and lineage-specific genetic innovations in the forest pathogenic fungi Armillaria.</title>
        <authorList>
            <person name="Sipos G."/>
            <person name="Prasanna A.N."/>
            <person name="Walter M.C."/>
            <person name="O'Connor E."/>
            <person name="Balint B."/>
            <person name="Krizsan K."/>
            <person name="Kiss B."/>
            <person name="Hess J."/>
            <person name="Varga T."/>
            <person name="Slot J."/>
            <person name="Riley R."/>
            <person name="Boka B."/>
            <person name="Rigling D."/>
            <person name="Barry K."/>
            <person name="Lee J."/>
            <person name="Mihaltcheva S."/>
            <person name="LaButti K."/>
            <person name="Lipzen A."/>
            <person name="Waldron R."/>
            <person name="Moloney N.M."/>
            <person name="Sperisen C."/>
            <person name="Kredics L."/>
            <person name="Vagvoelgyi C."/>
            <person name="Patrignani A."/>
            <person name="Fitzpatrick D."/>
            <person name="Nagy I."/>
            <person name="Doyle S."/>
            <person name="Anderson J.B."/>
            <person name="Grigoriev I.V."/>
            <person name="Gueldener U."/>
            <person name="Muensterkoetter M."/>
            <person name="Nagy L.G."/>
        </authorList>
    </citation>
    <scope>NUCLEOTIDE SEQUENCE [LARGE SCALE GENOMIC DNA]</scope>
    <source>
        <strain evidence="2">28-4</strain>
    </source>
</reference>
<dbReference type="Proteomes" id="UP000218334">
    <property type="component" value="Unassembled WGS sequence"/>
</dbReference>
<evidence type="ECO:0000313" key="2">
    <source>
        <dbReference type="Proteomes" id="UP000218334"/>
    </source>
</evidence>
<keyword evidence="2" id="KW-1185">Reference proteome</keyword>
<gene>
    <name evidence="1" type="ORF">ARMSODRAFT_955960</name>
</gene>
<name>A0A2H3BTY3_9AGAR</name>
<dbReference type="AlphaFoldDB" id="A0A2H3BTY3"/>
<proteinExistence type="predicted"/>
<accession>A0A2H3BTY3</accession>
<dbReference type="STRING" id="1076256.A0A2H3BTY3"/>
<dbReference type="InterPro" id="IPR052980">
    <property type="entry name" value="Crinkler_effector"/>
</dbReference>
<organism evidence="1 2">
    <name type="scientific">Armillaria solidipes</name>
    <dbReference type="NCBI Taxonomy" id="1076256"/>
    <lineage>
        <taxon>Eukaryota</taxon>
        <taxon>Fungi</taxon>
        <taxon>Dikarya</taxon>
        <taxon>Basidiomycota</taxon>
        <taxon>Agaricomycotina</taxon>
        <taxon>Agaricomycetes</taxon>
        <taxon>Agaricomycetidae</taxon>
        <taxon>Agaricales</taxon>
        <taxon>Marasmiineae</taxon>
        <taxon>Physalacriaceae</taxon>
        <taxon>Armillaria</taxon>
    </lineage>
</organism>
<evidence type="ECO:0000313" key="1">
    <source>
        <dbReference type="EMBL" id="PBK70462.1"/>
    </source>
</evidence>